<dbReference type="InterPro" id="IPR001584">
    <property type="entry name" value="Integrase_cat-core"/>
</dbReference>
<evidence type="ECO:0000259" key="1">
    <source>
        <dbReference type="PROSITE" id="PS50994"/>
    </source>
</evidence>
<comment type="caution">
    <text evidence="2">The sequence shown here is derived from an EMBL/GenBank/DDBJ whole genome shotgun (WGS) entry which is preliminary data.</text>
</comment>
<evidence type="ECO:0000313" key="3">
    <source>
        <dbReference type="Proteomes" id="UP000719412"/>
    </source>
</evidence>
<dbReference type="Gene3D" id="3.30.420.10">
    <property type="entry name" value="Ribonuclease H-like superfamily/Ribonuclease H"/>
    <property type="match status" value="1"/>
</dbReference>
<reference evidence="2" key="2">
    <citation type="submission" date="2021-08" db="EMBL/GenBank/DDBJ databases">
        <authorList>
            <person name="Eriksson T."/>
        </authorList>
    </citation>
    <scope>NUCLEOTIDE SEQUENCE</scope>
    <source>
        <strain evidence="2">Stoneville</strain>
        <tissue evidence="2">Whole head</tissue>
    </source>
</reference>
<dbReference type="InterPro" id="IPR050951">
    <property type="entry name" value="Retrovirus_Pol_polyprotein"/>
</dbReference>
<dbReference type="SUPFAM" id="SSF53098">
    <property type="entry name" value="Ribonuclease H-like"/>
    <property type="match status" value="1"/>
</dbReference>
<evidence type="ECO:0000313" key="2">
    <source>
        <dbReference type="EMBL" id="KAH0813222.1"/>
    </source>
</evidence>
<dbReference type="InterPro" id="IPR012337">
    <property type="entry name" value="RNaseH-like_sf"/>
</dbReference>
<proteinExistence type="predicted"/>
<dbReference type="GO" id="GO:0015074">
    <property type="term" value="P:DNA integration"/>
    <property type="evidence" value="ECO:0007669"/>
    <property type="project" value="InterPro"/>
</dbReference>
<dbReference type="GO" id="GO:0003676">
    <property type="term" value="F:nucleic acid binding"/>
    <property type="evidence" value="ECO:0007669"/>
    <property type="project" value="InterPro"/>
</dbReference>
<feature type="domain" description="Integrase catalytic" evidence="1">
    <location>
        <begin position="34"/>
        <end position="199"/>
    </location>
</feature>
<sequence>MKSDIYRYIAGCKTCAQHKVEQKPPAGLMGNRANPSAPWEIISLDFIGPFPRSSQGYTYALVVTDHFTKFVLIFPMRTATAKTLTRYLEEQVFLVYGTPRTIVCDNGAQMNGTLFRKLCAKYQVTIHFTPRYYSRANPTERITAIGVHDLAAIGCAIRSACHETTDYSPYFANFGREYVALGSEHQHPLTPTDIRLEDEIARRKLGFQKLYRDISEKLQIATERNRQVYDLRRRPVEYQPGQQVWRKDKSLSDKSAHYVAKLGPKYVGPLTDLKPVKEPHDPG</sequence>
<dbReference type="PROSITE" id="PS50994">
    <property type="entry name" value="INTEGRASE"/>
    <property type="match status" value="1"/>
</dbReference>
<dbReference type="PANTHER" id="PTHR37984:SF5">
    <property type="entry name" value="PROTEIN NYNRIN-LIKE"/>
    <property type="match status" value="1"/>
</dbReference>
<accession>A0A8J6HF35</accession>
<gene>
    <name evidence="2" type="ORF">GEV33_009569</name>
</gene>
<organism evidence="2 3">
    <name type="scientific">Tenebrio molitor</name>
    <name type="common">Yellow mealworm beetle</name>
    <dbReference type="NCBI Taxonomy" id="7067"/>
    <lineage>
        <taxon>Eukaryota</taxon>
        <taxon>Metazoa</taxon>
        <taxon>Ecdysozoa</taxon>
        <taxon>Arthropoda</taxon>
        <taxon>Hexapoda</taxon>
        <taxon>Insecta</taxon>
        <taxon>Pterygota</taxon>
        <taxon>Neoptera</taxon>
        <taxon>Endopterygota</taxon>
        <taxon>Coleoptera</taxon>
        <taxon>Polyphaga</taxon>
        <taxon>Cucujiformia</taxon>
        <taxon>Tenebrionidae</taxon>
        <taxon>Tenebrio</taxon>
    </lineage>
</organism>
<reference evidence="2" key="1">
    <citation type="journal article" date="2020" name="J Insects Food Feed">
        <title>The yellow mealworm (Tenebrio molitor) genome: a resource for the emerging insects as food and feed industry.</title>
        <authorList>
            <person name="Eriksson T."/>
            <person name="Andere A."/>
            <person name="Kelstrup H."/>
            <person name="Emery V."/>
            <person name="Picard C."/>
        </authorList>
    </citation>
    <scope>NUCLEOTIDE SEQUENCE</scope>
    <source>
        <strain evidence="2">Stoneville</strain>
        <tissue evidence="2">Whole head</tissue>
    </source>
</reference>
<dbReference type="Proteomes" id="UP000719412">
    <property type="component" value="Unassembled WGS sequence"/>
</dbReference>
<dbReference type="AlphaFoldDB" id="A0A8J6HF35"/>
<dbReference type="PANTHER" id="PTHR37984">
    <property type="entry name" value="PROTEIN CBG26694"/>
    <property type="match status" value="1"/>
</dbReference>
<dbReference type="InterPro" id="IPR036397">
    <property type="entry name" value="RNaseH_sf"/>
</dbReference>
<dbReference type="EMBL" id="JABDTM020025479">
    <property type="protein sequence ID" value="KAH0813222.1"/>
    <property type="molecule type" value="Genomic_DNA"/>
</dbReference>
<dbReference type="Pfam" id="PF00665">
    <property type="entry name" value="rve"/>
    <property type="match status" value="1"/>
</dbReference>
<keyword evidence="3" id="KW-1185">Reference proteome</keyword>
<protein>
    <recommendedName>
        <fullName evidence="1">Integrase catalytic domain-containing protein</fullName>
    </recommendedName>
</protein>
<name>A0A8J6HF35_TENMO</name>